<dbReference type="PANTHER" id="PTHR43685">
    <property type="entry name" value="GLYCOSYLTRANSFERASE"/>
    <property type="match status" value="1"/>
</dbReference>
<dbReference type="RefSeq" id="WP_261743821.1">
    <property type="nucleotide sequence ID" value="NZ_CP104557.1"/>
</dbReference>
<dbReference type="InterPro" id="IPR007554">
    <property type="entry name" value="Glycerophosphate_synth"/>
</dbReference>
<keyword evidence="4" id="KW-0808">Transferase</keyword>
<dbReference type="InterPro" id="IPR025714">
    <property type="entry name" value="Methyltranfer_dom"/>
</dbReference>
<accession>A0ABY6AGA0</accession>
<reference evidence="4" key="1">
    <citation type="submission" date="2022-09" db="EMBL/GenBank/DDBJ databases">
        <title>Complete genome sequence of Pseudomonas promysalinigenes strain RL-WG26, a newly isolated PGPR with the potential for plant salinity stress alleviation.</title>
        <authorList>
            <person name="Ren L."/>
            <person name="Wang G."/>
            <person name="Hu H."/>
        </authorList>
    </citation>
    <scope>NUCLEOTIDE SEQUENCE</scope>
    <source>
        <strain evidence="4">RL-WG26</strain>
    </source>
</reference>
<keyword evidence="1" id="KW-1003">Cell membrane</keyword>
<dbReference type="GO" id="GO:0032259">
    <property type="term" value="P:methylation"/>
    <property type="evidence" value="ECO:0007669"/>
    <property type="project" value="UniProtKB-KW"/>
</dbReference>
<dbReference type="SUPFAM" id="SSF53448">
    <property type="entry name" value="Nucleotide-diphospho-sugar transferases"/>
    <property type="match status" value="2"/>
</dbReference>
<dbReference type="PANTHER" id="PTHR43685:SF2">
    <property type="entry name" value="GLYCOSYLTRANSFERASE 2-LIKE DOMAIN-CONTAINING PROTEIN"/>
    <property type="match status" value="1"/>
</dbReference>
<feature type="domain" description="Methyltransferase" evidence="3">
    <location>
        <begin position="45"/>
        <end position="153"/>
    </location>
</feature>
<dbReference type="InterPro" id="IPR043148">
    <property type="entry name" value="TagF_C"/>
</dbReference>
<dbReference type="Proteomes" id="UP001064504">
    <property type="component" value="Chromosome"/>
</dbReference>
<dbReference type="Gene3D" id="3.90.550.10">
    <property type="entry name" value="Spore Coat Polysaccharide Biosynthesis Protein SpsA, Chain A"/>
    <property type="match status" value="1"/>
</dbReference>
<keyword evidence="1" id="KW-0997">Cell inner membrane</keyword>
<dbReference type="InterPro" id="IPR050834">
    <property type="entry name" value="Glycosyltransf_2"/>
</dbReference>
<dbReference type="Gene3D" id="3.40.50.12580">
    <property type="match status" value="1"/>
</dbReference>
<dbReference type="Gene3D" id="3.40.50.150">
    <property type="entry name" value="Vaccinia Virus protein VP39"/>
    <property type="match status" value="1"/>
</dbReference>
<gene>
    <name evidence="4" type="ORF">N5C08_16880</name>
</gene>
<dbReference type="SUPFAM" id="SSF53335">
    <property type="entry name" value="S-adenosyl-L-methionine-dependent methyltransferases"/>
    <property type="match status" value="1"/>
</dbReference>
<evidence type="ECO:0000256" key="1">
    <source>
        <dbReference type="ARBA" id="ARBA00022519"/>
    </source>
</evidence>
<protein>
    <submittedName>
        <fullName evidence="4">Methyltransferase domain-containing protein</fullName>
    </submittedName>
</protein>
<dbReference type="Gene3D" id="3.40.50.2000">
    <property type="entry name" value="Glycogen Phosphorylase B"/>
    <property type="match status" value="1"/>
</dbReference>
<dbReference type="InterPro" id="IPR029063">
    <property type="entry name" value="SAM-dependent_MTases_sf"/>
</dbReference>
<name>A0ABY6AGA0_9PSED</name>
<evidence type="ECO:0000259" key="3">
    <source>
        <dbReference type="Pfam" id="PF13847"/>
    </source>
</evidence>
<feature type="domain" description="Glycosyltransferase 2-like" evidence="2">
    <location>
        <begin position="1416"/>
        <end position="1593"/>
    </location>
</feature>
<dbReference type="Pfam" id="PF00535">
    <property type="entry name" value="Glycos_transf_2"/>
    <property type="match status" value="1"/>
</dbReference>
<evidence type="ECO:0000259" key="2">
    <source>
        <dbReference type="Pfam" id="PF00535"/>
    </source>
</evidence>
<sequence length="2015" mass="222417">MSNNSQGQIARHFWSQTERGKIGPAELYERQRQCLLEQVLPGLPENAQLLDIGCADGDFSLLFARHVERVVAFDVGERLIEQGRAKAREQGIDNIEFQVADVFEFSSPQRFDVVSLMGVLTTISDDTAAARVVLRALSMLKPGGQLILKDSVLLQGREARTLLNDQYEAKYRPEPQYTALIRSLGLREQARYPLLTMPNCGQTSVLYVFGTVLSQPASLPIADLRVACYGSMPFHFRSLRPLAACFQNSLLSLSIDEVMAWKPQVIVVADGWSVEFWREYCDAHQVLLIGMRHGSVTRYGYAEPQYNHADYLCGSVWDIEDTLLSDVHPRHGFLLTGNAWVDQVFRLPARQCLNDEPTILFAPTYNPEISAAVFFGDRVVPLIRSVYPRAKIIIKPHPAIVQHEHSFVVDKALFRNLMAQWREQVAADPRVVLVDDPGASIADSFAEADILVADRSSLLFEFMVLDRPILLYSSEARVGHWEYNPDAPGNAWRDIGMEFGDDQAFLALLADAANLHRSHCRDAQRARVQHLYGDYRDGRSAERVASAIAQVPRLHVVIDGQHREQAARLREAFDQRLAFKRISVIGSSDGSVSPAQWVEQRLVEPAADLAYLMVDAGLSCELGSAHQVSQGLAALASGECAVMSLSVAAAAAPEPPSADSGVWIRQQLRSALERTQGLSALKLLPAHAVQRLLVQLPAVVDHEVFTTLWQVAGASEPVAPWQHDTLNVVLDSSVLPIVGGQAGQFLAGPNARLQLVSPIIEHAPSVNGLELLISAARGQQYDVYPFITQVWVNGRCVREVTVGDAGALRLRLPYEPNERGITDVELRSSGCFAGMPGLAGPLSLYIAFAQATPVVAPERARIHQIFYSDETRAKLEPGYIPLDNVGQRPDWAEYWPMRNVLLNASLDENTFYGVLSPRFKDKTGLESRQVLEFVASAPDDADVLLFPVFYPDGARYENTFIQGVVHHPNIWPVFVEMARRLAPGVDLQTLVMDATQVQFCNYFIAKPRFWRRWFSLAETIFQSAEQWRTGEWPTAYGEALNTATLHRGTEGYECKVFVMERLVSLILATEPQWRVHLFEGLKPAQTGAQLNADLLRLDQLKTSLRQADTPQTRQAYAELRETVFGTLFAPQIAEITAKGGQVATAQEQIQAALAQFPALPVEPDMSQWLAERVPDAVQQRLISERLTRGRAPTIAVLVVNHQASSESLAVTAKSLSPAHNAYPAIELIELAEGPIPEQVEQIVRNGTFDWFMLVEAGCEFTASGLMIAALDLIDAEGVRAVYGDEMRRLPNAELQLAVRPDINLDMLLSLPGVLARHWLFNREAVLATGGLRMDSAEAFELDLILRLIEDKGLQGLGHINEPLLISAATPLLDSPEQRAAIERHLLARGFEGGTVSARLPGHYDLDYGVGESALVSILVSTEDGLERLRRCLDTLLEKTTYRRFEILLLDQGQDDPQLQAWLAGVEQLDATQVKVLRFCSDLSTVQVRNLAAEQAAGELLLWLHAGIAVLEDDWLQQLVNHACRQEAGAVGAKLLASDCTVRHGGLILGMHGPVGRVFKGRPMLAPGYQQRLLVDQNAVAVSGKCMMLGKALFHEFGGFDESPELACWADVDLCLRLHAAGYLNVWTPRAALLISETAEPAATVEQEDALYARWLPLLARDPAYSPHLRLSGPEYSVVPSALSWQPLASWRPLPRVLACVEDVQEGDEQRIIQPLQALSREGLLDATLVQSRLSFAEIERFAPDCVIVRRPIEAEQIECLRRLSAFSHAFKVIDLDAQAWGQLSVDRQRFGHLLQGLNAAMAHADRLVVANPALAETFAEAHRDIRVVESRLSPAQWQGLRSRRGVGHKPRVGLVGGWLGAAEEALLTEVASMLKQEVEWVVLGACPPGLQADVQTATPILGAADYPRLLAGLDLDLALAPLAEGPISACAGNLRLLEFGACGVPVIASDVRAYQGPLHVTRVQNQPASWVEAIRMHLHDQAASAAMGEQLREQVLADWMLEGDHLLAWQRAWLA</sequence>
<dbReference type="InterPro" id="IPR001173">
    <property type="entry name" value="Glyco_trans_2-like"/>
</dbReference>
<dbReference type="CDD" id="cd02440">
    <property type="entry name" value="AdoMet_MTases"/>
    <property type="match status" value="1"/>
</dbReference>
<evidence type="ECO:0000313" key="5">
    <source>
        <dbReference type="Proteomes" id="UP001064504"/>
    </source>
</evidence>
<dbReference type="Pfam" id="PF04464">
    <property type="entry name" value="Glyphos_transf"/>
    <property type="match status" value="1"/>
</dbReference>
<dbReference type="GO" id="GO:0008168">
    <property type="term" value="F:methyltransferase activity"/>
    <property type="evidence" value="ECO:0007669"/>
    <property type="project" value="UniProtKB-KW"/>
</dbReference>
<keyword evidence="4" id="KW-0489">Methyltransferase</keyword>
<dbReference type="InterPro" id="IPR029044">
    <property type="entry name" value="Nucleotide-diphossugar_trans"/>
</dbReference>
<dbReference type="Pfam" id="PF13847">
    <property type="entry name" value="Methyltransf_31"/>
    <property type="match status" value="1"/>
</dbReference>
<dbReference type="SUPFAM" id="SSF53756">
    <property type="entry name" value="UDP-Glycosyltransferase/glycogen phosphorylase"/>
    <property type="match status" value="2"/>
</dbReference>
<proteinExistence type="predicted"/>
<keyword evidence="5" id="KW-1185">Reference proteome</keyword>
<dbReference type="EMBL" id="CP104557">
    <property type="protein sequence ID" value="UXH38644.1"/>
    <property type="molecule type" value="Genomic_DNA"/>
</dbReference>
<evidence type="ECO:0000313" key="4">
    <source>
        <dbReference type="EMBL" id="UXH38644.1"/>
    </source>
</evidence>
<organism evidence="4 5">
    <name type="scientific">Pseudomonas promysalinigenes</name>
    <dbReference type="NCBI Taxonomy" id="485898"/>
    <lineage>
        <taxon>Bacteria</taxon>
        <taxon>Pseudomonadati</taxon>
        <taxon>Pseudomonadota</taxon>
        <taxon>Gammaproteobacteria</taxon>
        <taxon>Pseudomonadales</taxon>
        <taxon>Pseudomonadaceae</taxon>
        <taxon>Pseudomonas</taxon>
    </lineage>
</organism>
<keyword evidence="1" id="KW-0472">Membrane</keyword>